<reference evidence="2" key="1">
    <citation type="submission" date="2022-11" db="UniProtKB">
        <authorList>
            <consortium name="WormBaseParasite"/>
        </authorList>
    </citation>
    <scope>IDENTIFICATION</scope>
</reference>
<dbReference type="AlphaFoldDB" id="A0A915JAS5"/>
<dbReference type="WBParaSite" id="nRc.2.0.1.t23257-RA">
    <property type="protein sequence ID" value="nRc.2.0.1.t23257-RA"/>
    <property type="gene ID" value="nRc.2.0.1.g23257"/>
</dbReference>
<protein>
    <submittedName>
        <fullName evidence="2">Uncharacterized protein</fullName>
    </submittedName>
</protein>
<keyword evidence="1" id="KW-1185">Reference proteome</keyword>
<evidence type="ECO:0000313" key="1">
    <source>
        <dbReference type="Proteomes" id="UP000887565"/>
    </source>
</evidence>
<organism evidence="1 2">
    <name type="scientific">Romanomermis culicivorax</name>
    <name type="common">Nematode worm</name>
    <dbReference type="NCBI Taxonomy" id="13658"/>
    <lineage>
        <taxon>Eukaryota</taxon>
        <taxon>Metazoa</taxon>
        <taxon>Ecdysozoa</taxon>
        <taxon>Nematoda</taxon>
        <taxon>Enoplea</taxon>
        <taxon>Dorylaimia</taxon>
        <taxon>Mermithida</taxon>
        <taxon>Mermithoidea</taxon>
        <taxon>Mermithidae</taxon>
        <taxon>Romanomermis</taxon>
    </lineage>
</organism>
<dbReference type="Proteomes" id="UP000887565">
    <property type="component" value="Unplaced"/>
</dbReference>
<sequence length="133" mass="14340">MMQGHLGLQIGRRGWRMFRGIAIDCEGFVADYWINFPRGVVGIFVPRGRNYSIESIAPKAALRVVVAAEVDLTAAVEKRQIQWAAAPKFAGRGQLKGSGRDISSVSSSCYGDSQNGHQMAAETLAGSCPDRLG</sequence>
<proteinExistence type="predicted"/>
<evidence type="ECO:0000313" key="2">
    <source>
        <dbReference type="WBParaSite" id="nRc.2.0.1.t23257-RA"/>
    </source>
</evidence>
<accession>A0A915JAS5</accession>
<name>A0A915JAS5_ROMCU</name>